<evidence type="ECO:0000313" key="1">
    <source>
        <dbReference type="EMBL" id="KAJ1200652.1"/>
    </source>
</evidence>
<evidence type="ECO:0000313" key="2">
    <source>
        <dbReference type="Proteomes" id="UP001066276"/>
    </source>
</evidence>
<dbReference type="Proteomes" id="UP001066276">
    <property type="component" value="Chromosome 2_1"/>
</dbReference>
<proteinExistence type="predicted"/>
<dbReference type="EMBL" id="JANPWB010000003">
    <property type="protein sequence ID" value="KAJ1200652.1"/>
    <property type="molecule type" value="Genomic_DNA"/>
</dbReference>
<name>A0AAV7VIV1_PLEWA</name>
<sequence>MPQREGKSLLANPEKTQDPLRMGWECIDRRRRDEENNQSLTQELRGLGSLSLRISHAKFLEERGCTRDIRYGSDSGRRCHALQQRQIRLKGRNEKNTG</sequence>
<reference evidence="1" key="1">
    <citation type="journal article" date="2022" name="bioRxiv">
        <title>Sequencing and chromosome-scale assembly of the giantPleurodeles waltlgenome.</title>
        <authorList>
            <person name="Brown T."/>
            <person name="Elewa A."/>
            <person name="Iarovenko S."/>
            <person name="Subramanian E."/>
            <person name="Araus A.J."/>
            <person name="Petzold A."/>
            <person name="Susuki M."/>
            <person name="Suzuki K.-i.T."/>
            <person name="Hayashi T."/>
            <person name="Toyoda A."/>
            <person name="Oliveira C."/>
            <person name="Osipova E."/>
            <person name="Leigh N.D."/>
            <person name="Simon A."/>
            <person name="Yun M.H."/>
        </authorList>
    </citation>
    <scope>NUCLEOTIDE SEQUENCE</scope>
    <source>
        <strain evidence="1">20211129_DDA</strain>
        <tissue evidence="1">Liver</tissue>
    </source>
</reference>
<organism evidence="1 2">
    <name type="scientific">Pleurodeles waltl</name>
    <name type="common">Iberian ribbed newt</name>
    <dbReference type="NCBI Taxonomy" id="8319"/>
    <lineage>
        <taxon>Eukaryota</taxon>
        <taxon>Metazoa</taxon>
        <taxon>Chordata</taxon>
        <taxon>Craniata</taxon>
        <taxon>Vertebrata</taxon>
        <taxon>Euteleostomi</taxon>
        <taxon>Amphibia</taxon>
        <taxon>Batrachia</taxon>
        <taxon>Caudata</taxon>
        <taxon>Salamandroidea</taxon>
        <taxon>Salamandridae</taxon>
        <taxon>Pleurodelinae</taxon>
        <taxon>Pleurodeles</taxon>
    </lineage>
</organism>
<gene>
    <name evidence="1" type="ORF">NDU88_004473</name>
</gene>
<dbReference type="AlphaFoldDB" id="A0AAV7VIV1"/>
<accession>A0AAV7VIV1</accession>
<comment type="caution">
    <text evidence="1">The sequence shown here is derived from an EMBL/GenBank/DDBJ whole genome shotgun (WGS) entry which is preliminary data.</text>
</comment>
<keyword evidence="2" id="KW-1185">Reference proteome</keyword>
<protein>
    <submittedName>
        <fullName evidence="1">Uncharacterized protein</fullName>
    </submittedName>
</protein>